<keyword evidence="1" id="KW-0479">Metal-binding</keyword>
<dbReference type="VEuPathDB" id="VectorBase:PPAPM1_005231"/>
<protein>
    <submittedName>
        <fullName evidence="4">Uncharacterized protein</fullName>
    </submittedName>
</protein>
<dbReference type="EnsemblMetazoa" id="PPAI004448-RA">
    <property type="protein sequence ID" value="PPAI004448-PA"/>
    <property type="gene ID" value="PPAI004448"/>
</dbReference>
<dbReference type="GO" id="GO:0008270">
    <property type="term" value="F:zinc ion binding"/>
    <property type="evidence" value="ECO:0007669"/>
    <property type="project" value="UniProtKB-KW"/>
</dbReference>
<proteinExistence type="predicted"/>
<dbReference type="Pfam" id="PF04500">
    <property type="entry name" value="FLYWCH"/>
    <property type="match status" value="1"/>
</dbReference>
<evidence type="ECO:0000313" key="4">
    <source>
        <dbReference type="EnsemblMetazoa" id="PPAI004448-PA"/>
    </source>
</evidence>
<reference evidence="4" key="1">
    <citation type="submission" date="2022-08" db="UniProtKB">
        <authorList>
            <consortium name="EnsemblMetazoa"/>
        </authorList>
    </citation>
    <scope>IDENTIFICATION</scope>
    <source>
        <strain evidence="4">Israel</strain>
    </source>
</reference>
<organism evidence="4 5">
    <name type="scientific">Phlebotomus papatasi</name>
    <name type="common">Sandfly</name>
    <dbReference type="NCBI Taxonomy" id="29031"/>
    <lineage>
        <taxon>Eukaryota</taxon>
        <taxon>Metazoa</taxon>
        <taxon>Ecdysozoa</taxon>
        <taxon>Arthropoda</taxon>
        <taxon>Hexapoda</taxon>
        <taxon>Insecta</taxon>
        <taxon>Pterygota</taxon>
        <taxon>Neoptera</taxon>
        <taxon>Endopterygota</taxon>
        <taxon>Diptera</taxon>
        <taxon>Nematocera</taxon>
        <taxon>Psychodoidea</taxon>
        <taxon>Psychodidae</taxon>
        <taxon>Phlebotomus</taxon>
        <taxon>Phlebotomus</taxon>
    </lineage>
</organism>
<keyword evidence="3" id="KW-0862">Zinc</keyword>
<sequence>MFCRNKRYLQINKFQVQATSDEDEVHFMFIRSQRNAALLSHKNYVYRCERFQRQKSYWLCLNYKTDHCNARLICDGNRIVKETLHNHVPDIRRLKKSTVEYKSLTDPDIKSFIIRKG</sequence>
<dbReference type="AlphaFoldDB" id="A0A1B0GN85"/>
<name>A0A1B0GN85_PHLPP</name>
<evidence type="ECO:0000256" key="2">
    <source>
        <dbReference type="ARBA" id="ARBA00022771"/>
    </source>
</evidence>
<accession>A0A1B0GN85</accession>
<evidence type="ECO:0000313" key="5">
    <source>
        <dbReference type="Proteomes" id="UP000092462"/>
    </source>
</evidence>
<dbReference type="Gene3D" id="2.20.25.240">
    <property type="match status" value="1"/>
</dbReference>
<dbReference type="InterPro" id="IPR007588">
    <property type="entry name" value="Znf_FLYWCH"/>
</dbReference>
<dbReference type="EMBL" id="AJVK01013077">
    <property type="status" value="NOT_ANNOTATED_CDS"/>
    <property type="molecule type" value="Genomic_DNA"/>
</dbReference>
<dbReference type="Proteomes" id="UP000092462">
    <property type="component" value="Unassembled WGS sequence"/>
</dbReference>
<evidence type="ECO:0000256" key="3">
    <source>
        <dbReference type="ARBA" id="ARBA00022833"/>
    </source>
</evidence>
<dbReference type="VEuPathDB" id="VectorBase:PPAI004448"/>
<keyword evidence="2" id="KW-0863">Zinc-finger</keyword>
<evidence type="ECO:0000256" key="1">
    <source>
        <dbReference type="ARBA" id="ARBA00022723"/>
    </source>
</evidence>
<keyword evidence="5" id="KW-1185">Reference proteome</keyword>